<dbReference type="GO" id="GO:0008199">
    <property type="term" value="F:ferric iron binding"/>
    <property type="evidence" value="ECO:0007669"/>
    <property type="project" value="InterPro"/>
</dbReference>
<dbReference type="Gene3D" id="1.20.1260.10">
    <property type="match status" value="1"/>
</dbReference>
<dbReference type="EC" id="1.16.3.1" evidence="6"/>
<evidence type="ECO:0000313" key="6">
    <source>
        <dbReference type="EMBL" id="VAW15043.1"/>
    </source>
</evidence>
<dbReference type="InterPro" id="IPR012347">
    <property type="entry name" value="Ferritin-like"/>
</dbReference>
<evidence type="ECO:0000256" key="4">
    <source>
        <dbReference type="ARBA" id="ARBA00023004"/>
    </source>
</evidence>
<feature type="domain" description="Ferritin-like diiron" evidence="5">
    <location>
        <begin position="1"/>
        <end position="144"/>
    </location>
</feature>
<dbReference type="PANTHER" id="PTHR30295:SF0">
    <property type="entry name" value="BACTERIOFERRITIN"/>
    <property type="match status" value="1"/>
</dbReference>
<dbReference type="InterPro" id="IPR002024">
    <property type="entry name" value="Bacterioferritin"/>
</dbReference>
<dbReference type="GO" id="GO:0004322">
    <property type="term" value="F:ferroxidase activity"/>
    <property type="evidence" value="ECO:0007669"/>
    <property type="project" value="UniProtKB-EC"/>
</dbReference>
<sequence length="160" mass="17443">MNNERQILDYLNTGLRMELTAQTRYMLHGRLLADWGFNGLAAKMAEEAAEEQGHAMRFIDRILFLGGDPVLAMDEIVSAKSVKEMFQTDLADELEAVKFYAQAYQAATAAGDIGSQAIFGALILDEEGHADWLQTELGLMEKLGEAVYLQLQVAGGAAGA</sequence>
<dbReference type="InterPro" id="IPR009040">
    <property type="entry name" value="Ferritin-like_diiron"/>
</dbReference>
<keyword evidence="2" id="KW-0349">Heme</keyword>
<organism evidence="6">
    <name type="scientific">hydrothermal vent metagenome</name>
    <dbReference type="NCBI Taxonomy" id="652676"/>
    <lineage>
        <taxon>unclassified sequences</taxon>
        <taxon>metagenomes</taxon>
        <taxon>ecological metagenomes</taxon>
    </lineage>
</organism>
<keyword evidence="1" id="KW-0409">Iron storage</keyword>
<reference evidence="6" key="1">
    <citation type="submission" date="2018-06" db="EMBL/GenBank/DDBJ databases">
        <authorList>
            <person name="Zhirakovskaya E."/>
        </authorList>
    </citation>
    <scope>NUCLEOTIDE SEQUENCE</scope>
</reference>
<dbReference type="GO" id="GO:0005829">
    <property type="term" value="C:cytosol"/>
    <property type="evidence" value="ECO:0007669"/>
    <property type="project" value="TreeGrafter"/>
</dbReference>
<dbReference type="PIRSF" id="PIRSF002560">
    <property type="entry name" value="Bacterioferritin"/>
    <property type="match status" value="1"/>
</dbReference>
<protein>
    <submittedName>
        <fullName evidence="6">Bacterioferritin</fullName>
        <ecNumber evidence="6">1.16.3.1</ecNumber>
    </submittedName>
</protein>
<dbReference type="PRINTS" id="PR00601">
    <property type="entry name" value="BACFERRITIN"/>
</dbReference>
<dbReference type="SUPFAM" id="SSF47240">
    <property type="entry name" value="Ferritin-like"/>
    <property type="match status" value="1"/>
</dbReference>
<gene>
    <name evidence="6" type="ORF">MNBD_ALPHA09-813</name>
</gene>
<dbReference type="GO" id="GO:0006826">
    <property type="term" value="P:iron ion transport"/>
    <property type="evidence" value="ECO:0007669"/>
    <property type="project" value="InterPro"/>
</dbReference>
<name>A0A3B0TFZ4_9ZZZZ</name>
<dbReference type="AlphaFoldDB" id="A0A3B0TFZ4"/>
<keyword evidence="4" id="KW-0408">Iron</keyword>
<proteinExistence type="predicted"/>
<dbReference type="EMBL" id="UOEM01000082">
    <property type="protein sequence ID" value="VAW15043.1"/>
    <property type="molecule type" value="Genomic_DNA"/>
</dbReference>
<keyword evidence="3" id="KW-0479">Metal-binding</keyword>
<evidence type="ECO:0000256" key="3">
    <source>
        <dbReference type="ARBA" id="ARBA00022723"/>
    </source>
</evidence>
<accession>A0A3B0TFZ4</accession>
<dbReference type="InterPro" id="IPR009078">
    <property type="entry name" value="Ferritin-like_SF"/>
</dbReference>
<dbReference type="GO" id="GO:0020037">
    <property type="term" value="F:heme binding"/>
    <property type="evidence" value="ECO:0007669"/>
    <property type="project" value="TreeGrafter"/>
</dbReference>
<keyword evidence="6" id="KW-0560">Oxidoreductase</keyword>
<dbReference type="GO" id="GO:0006879">
    <property type="term" value="P:intracellular iron ion homeostasis"/>
    <property type="evidence" value="ECO:0007669"/>
    <property type="project" value="UniProtKB-KW"/>
</dbReference>
<dbReference type="Pfam" id="PF00210">
    <property type="entry name" value="Ferritin"/>
    <property type="match status" value="1"/>
</dbReference>
<dbReference type="InterPro" id="IPR008331">
    <property type="entry name" value="Ferritin_DPS_dom"/>
</dbReference>
<dbReference type="PROSITE" id="PS50905">
    <property type="entry name" value="FERRITIN_LIKE"/>
    <property type="match status" value="1"/>
</dbReference>
<evidence type="ECO:0000256" key="2">
    <source>
        <dbReference type="ARBA" id="ARBA00022617"/>
    </source>
</evidence>
<evidence type="ECO:0000256" key="1">
    <source>
        <dbReference type="ARBA" id="ARBA00022434"/>
    </source>
</evidence>
<dbReference type="PANTHER" id="PTHR30295">
    <property type="entry name" value="BACTERIOFERRITIN"/>
    <property type="match status" value="1"/>
</dbReference>
<evidence type="ECO:0000259" key="5">
    <source>
        <dbReference type="PROSITE" id="PS50905"/>
    </source>
</evidence>